<dbReference type="InterPro" id="IPR036291">
    <property type="entry name" value="NAD(P)-bd_dom_sf"/>
</dbReference>
<dbReference type="Proteomes" id="UP000185657">
    <property type="component" value="Unassembled WGS sequence"/>
</dbReference>
<feature type="domain" description="NAD(P)-binding" evidence="1">
    <location>
        <begin position="12"/>
        <end position="110"/>
    </location>
</feature>
<dbReference type="PANTHER" id="PTHR47129:SF1">
    <property type="entry name" value="NMRA-LIKE DOMAIN-CONTAINING PROTEIN"/>
    <property type="match status" value="1"/>
</dbReference>
<dbReference type="Gene3D" id="3.40.50.720">
    <property type="entry name" value="NAD(P)-binding Rossmann-like Domain"/>
    <property type="match status" value="1"/>
</dbReference>
<evidence type="ECO:0000313" key="3">
    <source>
        <dbReference type="EMBL" id="OAD43524.1"/>
    </source>
</evidence>
<evidence type="ECO:0000313" key="2">
    <source>
        <dbReference type="EMBL" id="AOW14453.1"/>
    </source>
</evidence>
<protein>
    <recommendedName>
        <fullName evidence="1">NAD(P)-binding domain-containing protein</fullName>
    </recommendedName>
</protein>
<dbReference type="Gene3D" id="3.90.25.10">
    <property type="entry name" value="UDP-galactose 4-epimerase, domain 1"/>
    <property type="match status" value="1"/>
</dbReference>
<dbReference type="Pfam" id="PF13460">
    <property type="entry name" value="NAD_binding_10"/>
    <property type="match status" value="1"/>
</dbReference>
<dbReference type="STRING" id="1763535.LPB072_18055"/>
<proteinExistence type="predicted"/>
<name>A0A167ISA3_9BURK</name>
<accession>A0A167ISA3</accession>
<dbReference type="PANTHER" id="PTHR47129">
    <property type="entry name" value="QUINONE OXIDOREDUCTASE 2"/>
    <property type="match status" value="1"/>
</dbReference>
<keyword evidence="4" id="KW-1185">Reference proteome</keyword>
<dbReference type="EMBL" id="LVWD01000003">
    <property type="protein sequence ID" value="OAD43524.1"/>
    <property type="molecule type" value="Genomic_DNA"/>
</dbReference>
<dbReference type="InterPro" id="IPR052718">
    <property type="entry name" value="NmrA-type_oxidoreductase"/>
</dbReference>
<evidence type="ECO:0000259" key="1">
    <source>
        <dbReference type="Pfam" id="PF13460"/>
    </source>
</evidence>
<dbReference type="EMBL" id="CP017476">
    <property type="protein sequence ID" value="AOW14453.1"/>
    <property type="molecule type" value="Genomic_DNA"/>
</dbReference>
<reference evidence="3 4" key="1">
    <citation type="submission" date="2016-02" db="EMBL/GenBank/DDBJ databases">
        <title>Draft genome sequence of Hydrogenophaga sp. LPB0072.</title>
        <authorList>
            <person name="Shin S.-K."/>
            <person name="Yi H."/>
        </authorList>
    </citation>
    <scope>NUCLEOTIDE SEQUENCE [LARGE SCALE GENOMIC DNA]</scope>
    <source>
        <strain evidence="3 4">LPB0072</strain>
    </source>
</reference>
<sequence>MDAPDMDAPDKHIDQHRNMIEAARSAGVRKLVYTSVQGAAAGSAFSPIVQSNRQTEADVKASGLDWVIGRIGIYIDTYKARGEIANGAGDGLCAYTTRSELAYACAHMLTGSKHNGHTYLLHGAPITQAILARHLGDTFGMAPWYREMTVEAFRAERIAELVEFMGNVIAGIYQGIRDGAYDEHSDFDAAAGRPHPSWANDFGTLKNLPIDR</sequence>
<dbReference type="AlphaFoldDB" id="A0A167ISA3"/>
<dbReference type="KEGG" id="hyl:LPB072_18055"/>
<reference evidence="2 5" key="2">
    <citation type="submission" date="2016-10" db="EMBL/GenBank/DDBJ databases">
        <title>Hydorgenophaga sp. LPB0072 isolated from gastropod.</title>
        <authorList>
            <person name="Kim E."/>
            <person name="Yi H."/>
        </authorList>
    </citation>
    <scope>NUCLEOTIDE SEQUENCE [LARGE SCALE GENOMIC DNA]</scope>
    <source>
        <strain evidence="2 5">LPB0072</strain>
    </source>
</reference>
<gene>
    <name evidence="2" type="ORF">LPB072_18055</name>
    <name evidence="3" type="ORF">LPB72_02980</name>
</gene>
<dbReference type="InterPro" id="IPR016040">
    <property type="entry name" value="NAD(P)-bd_dom"/>
</dbReference>
<dbReference type="Proteomes" id="UP000185680">
    <property type="component" value="Chromosome"/>
</dbReference>
<dbReference type="SUPFAM" id="SSF51735">
    <property type="entry name" value="NAD(P)-binding Rossmann-fold domains"/>
    <property type="match status" value="1"/>
</dbReference>
<evidence type="ECO:0000313" key="4">
    <source>
        <dbReference type="Proteomes" id="UP000185657"/>
    </source>
</evidence>
<evidence type="ECO:0000313" key="5">
    <source>
        <dbReference type="Proteomes" id="UP000185680"/>
    </source>
</evidence>
<organism evidence="2 5">
    <name type="scientific">Hydrogenophaga crassostreae</name>
    <dbReference type="NCBI Taxonomy" id="1763535"/>
    <lineage>
        <taxon>Bacteria</taxon>
        <taxon>Pseudomonadati</taxon>
        <taxon>Pseudomonadota</taxon>
        <taxon>Betaproteobacteria</taxon>
        <taxon>Burkholderiales</taxon>
        <taxon>Comamonadaceae</taxon>
        <taxon>Hydrogenophaga</taxon>
    </lineage>
</organism>